<comment type="caution">
    <text evidence="1">The sequence shown here is derived from an EMBL/GenBank/DDBJ whole genome shotgun (WGS) entry which is preliminary data.</text>
</comment>
<protein>
    <recommendedName>
        <fullName evidence="3">SOCS box domain-containing protein</fullName>
    </recommendedName>
</protein>
<organism evidence="1 2">
    <name type="scientific">Araneus ventricosus</name>
    <name type="common">Orbweaver spider</name>
    <name type="synonym">Epeira ventricosa</name>
    <dbReference type="NCBI Taxonomy" id="182803"/>
    <lineage>
        <taxon>Eukaryota</taxon>
        <taxon>Metazoa</taxon>
        <taxon>Ecdysozoa</taxon>
        <taxon>Arthropoda</taxon>
        <taxon>Chelicerata</taxon>
        <taxon>Arachnida</taxon>
        <taxon>Araneae</taxon>
        <taxon>Araneomorphae</taxon>
        <taxon>Entelegynae</taxon>
        <taxon>Araneoidea</taxon>
        <taxon>Araneidae</taxon>
        <taxon>Araneus</taxon>
    </lineage>
</organism>
<keyword evidence="2" id="KW-1185">Reference proteome</keyword>
<sequence length="154" mass="18729">VLLEKRILDVKSRLPVVNSRIRCRERRRRMTLLLHLYWTYINRTANRHAAASGILRLVWNSLRDPFLTLREITEKFREMLSQRRIDDIYNFYSIAIGEFRTSVDLRSLKHHCRSTIRRRLWENGHWLPEGIEKIGLESAYRSYLNLEKNVFWQM</sequence>
<dbReference type="Proteomes" id="UP000499080">
    <property type="component" value="Unassembled WGS sequence"/>
</dbReference>
<proteinExistence type="predicted"/>
<accession>A0A4Y2RLR0</accession>
<evidence type="ECO:0000313" key="1">
    <source>
        <dbReference type="EMBL" id="GBN75845.1"/>
    </source>
</evidence>
<evidence type="ECO:0000313" key="2">
    <source>
        <dbReference type="Proteomes" id="UP000499080"/>
    </source>
</evidence>
<dbReference type="OrthoDB" id="6410987at2759"/>
<gene>
    <name evidence="1" type="ORF">AVEN_78659_1</name>
</gene>
<dbReference type="EMBL" id="BGPR01017353">
    <property type="protein sequence ID" value="GBN75845.1"/>
    <property type="molecule type" value="Genomic_DNA"/>
</dbReference>
<reference evidence="1 2" key="1">
    <citation type="journal article" date="2019" name="Sci. Rep.">
        <title>Orb-weaving spider Araneus ventricosus genome elucidates the spidroin gene catalogue.</title>
        <authorList>
            <person name="Kono N."/>
            <person name="Nakamura H."/>
            <person name="Ohtoshi R."/>
            <person name="Moran D.A.P."/>
            <person name="Shinohara A."/>
            <person name="Yoshida Y."/>
            <person name="Fujiwara M."/>
            <person name="Mori M."/>
            <person name="Tomita M."/>
            <person name="Arakawa K."/>
        </authorList>
    </citation>
    <scope>NUCLEOTIDE SEQUENCE [LARGE SCALE GENOMIC DNA]</scope>
</reference>
<dbReference type="AlphaFoldDB" id="A0A4Y2RLR0"/>
<evidence type="ECO:0008006" key="3">
    <source>
        <dbReference type="Google" id="ProtNLM"/>
    </source>
</evidence>
<feature type="non-terminal residue" evidence="1">
    <location>
        <position position="1"/>
    </location>
</feature>
<name>A0A4Y2RLR0_ARAVE</name>